<accession>A0AAV0Y6L4</accession>
<dbReference type="EMBL" id="CARXXK010001250">
    <property type="protein sequence ID" value="CAI6374981.1"/>
    <property type="molecule type" value="Genomic_DNA"/>
</dbReference>
<name>A0AAV0Y6L4_9HEMI</name>
<keyword evidence="2" id="KW-1185">Reference proteome</keyword>
<gene>
    <name evidence="1" type="ORF">MEUPH1_LOCUS28540</name>
</gene>
<dbReference type="Proteomes" id="UP001160148">
    <property type="component" value="Unassembled WGS sequence"/>
</dbReference>
<proteinExistence type="predicted"/>
<sequence length="166" mass="18630">MVPTSCKIIDEQFMKKVISAMYGTQTDDWLSPNWASGPTLPCSFMNLPMQFPAHYCMFANNAQNKGNIGWQNITQHITKMDASTAVGTTIIDYSYKPILSYLTMPWLSVYSGRTETDGLNTESFKVTDTNSIALPNSFTINNIDGTYKADASNNYALLTEEFKKLY</sequence>
<comment type="caution">
    <text evidence="1">The sequence shown here is derived from an EMBL/GenBank/DDBJ whole genome shotgun (WGS) entry which is preliminary data.</text>
</comment>
<organism evidence="1 2">
    <name type="scientific">Macrosiphum euphorbiae</name>
    <name type="common">potato aphid</name>
    <dbReference type="NCBI Taxonomy" id="13131"/>
    <lineage>
        <taxon>Eukaryota</taxon>
        <taxon>Metazoa</taxon>
        <taxon>Ecdysozoa</taxon>
        <taxon>Arthropoda</taxon>
        <taxon>Hexapoda</taxon>
        <taxon>Insecta</taxon>
        <taxon>Pterygota</taxon>
        <taxon>Neoptera</taxon>
        <taxon>Paraneoptera</taxon>
        <taxon>Hemiptera</taxon>
        <taxon>Sternorrhyncha</taxon>
        <taxon>Aphidomorpha</taxon>
        <taxon>Aphidoidea</taxon>
        <taxon>Aphididae</taxon>
        <taxon>Macrosiphini</taxon>
        <taxon>Macrosiphum</taxon>
    </lineage>
</organism>
<dbReference type="AlphaFoldDB" id="A0AAV0Y6L4"/>
<dbReference type="Pfam" id="PF02336">
    <property type="entry name" value="Denso_VP4"/>
    <property type="match status" value="1"/>
</dbReference>
<dbReference type="InterPro" id="IPR016184">
    <property type="entry name" value="Capsid/spike_ssDNA_virus"/>
</dbReference>
<protein>
    <submittedName>
        <fullName evidence="1">Uncharacterized protein</fullName>
    </submittedName>
</protein>
<dbReference type="GO" id="GO:0005198">
    <property type="term" value="F:structural molecule activity"/>
    <property type="evidence" value="ECO:0007669"/>
    <property type="project" value="InterPro"/>
</dbReference>
<evidence type="ECO:0000313" key="1">
    <source>
        <dbReference type="EMBL" id="CAI6374981.1"/>
    </source>
</evidence>
<evidence type="ECO:0000313" key="2">
    <source>
        <dbReference type="Proteomes" id="UP001160148"/>
    </source>
</evidence>
<dbReference type="InterPro" id="IPR003433">
    <property type="entry name" value="Capsid_VP4_densovirus"/>
</dbReference>
<dbReference type="SUPFAM" id="SSF88645">
    <property type="entry name" value="ssDNA viruses"/>
    <property type="match status" value="1"/>
</dbReference>
<reference evidence="1 2" key="1">
    <citation type="submission" date="2023-01" db="EMBL/GenBank/DDBJ databases">
        <authorList>
            <person name="Whitehead M."/>
        </authorList>
    </citation>
    <scope>NUCLEOTIDE SEQUENCE [LARGE SCALE GENOMIC DNA]</scope>
</reference>